<dbReference type="OrthoDB" id="544346at2759"/>
<dbReference type="PANTHER" id="PTHR27008">
    <property type="entry name" value="OS04G0122200 PROTEIN"/>
    <property type="match status" value="1"/>
</dbReference>
<dbReference type="Proteomes" id="UP000237000">
    <property type="component" value="Unassembled WGS sequence"/>
</dbReference>
<protein>
    <submittedName>
        <fullName evidence="8">LRR domain containing protein</fullName>
    </submittedName>
</protein>
<dbReference type="SUPFAM" id="SSF52058">
    <property type="entry name" value="L domain-like"/>
    <property type="match status" value="1"/>
</dbReference>
<keyword evidence="2" id="KW-0433">Leucine-rich repeat</keyword>
<dbReference type="InterPro" id="IPR051809">
    <property type="entry name" value="Plant_receptor-like_S/T_kinase"/>
</dbReference>
<comment type="subcellular location">
    <subcellularLocation>
        <location evidence="1">Membrane</location>
    </subcellularLocation>
</comment>
<evidence type="ECO:0000313" key="8">
    <source>
        <dbReference type="EMBL" id="PON82427.1"/>
    </source>
</evidence>
<proteinExistence type="predicted"/>
<dbReference type="Pfam" id="PF13855">
    <property type="entry name" value="LRR_8"/>
    <property type="match status" value="1"/>
</dbReference>
<dbReference type="AlphaFoldDB" id="A0A2P5EA38"/>
<dbReference type="InParanoid" id="A0A2P5EA38"/>
<evidence type="ECO:0000313" key="9">
    <source>
        <dbReference type="Proteomes" id="UP000237000"/>
    </source>
</evidence>
<organism evidence="8 9">
    <name type="scientific">Trema orientale</name>
    <name type="common">Charcoal tree</name>
    <name type="synonym">Celtis orientalis</name>
    <dbReference type="NCBI Taxonomy" id="63057"/>
    <lineage>
        <taxon>Eukaryota</taxon>
        <taxon>Viridiplantae</taxon>
        <taxon>Streptophyta</taxon>
        <taxon>Embryophyta</taxon>
        <taxon>Tracheophyta</taxon>
        <taxon>Spermatophyta</taxon>
        <taxon>Magnoliopsida</taxon>
        <taxon>eudicotyledons</taxon>
        <taxon>Gunneridae</taxon>
        <taxon>Pentapetalae</taxon>
        <taxon>rosids</taxon>
        <taxon>fabids</taxon>
        <taxon>Rosales</taxon>
        <taxon>Cannabaceae</taxon>
        <taxon>Trema</taxon>
    </lineage>
</organism>
<dbReference type="STRING" id="63057.A0A2P5EA38"/>
<dbReference type="EMBL" id="JXTC01000195">
    <property type="protein sequence ID" value="PON82427.1"/>
    <property type="molecule type" value="Genomic_DNA"/>
</dbReference>
<evidence type="ECO:0000256" key="1">
    <source>
        <dbReference type="ARBA" id="ARBA00004370"/>
    </source>
</evidence>
<dbReference type="PANTHER" id="PTHR27008:SF497">
    <property type="entry name" value="OS11G0695000 PROTEIN"/>
    <property type="match status" value="1"/>
</dbReference>
<dbReference type="GO" id="GO:0016020">
    <property type="term" value="C:membrane"/>
    <property type="evidence" value="ECO:0007669"/>
    <property type="project" value="UniProtKB-SubCell"/>
</dbReference>
<dbReference type="Gene3D" id="3.80.10.10">
    <property type="entry name" value="Ribonuclease Inhibitor"/>
    <property type="match status" value="1"/>
</dbReference>
<sequence length="140" mass="16005">MELDLSNNNLSGIIPPQLVNLKNLTELNLSYNCLQGPIRDEILERFLAEPFIGNENLCSDMFINVFPRCSKQIPSKGVIAEIVRIVLPISIFLGFIFIGLLLLRKYHPQRRIIQHEESATKNEDVLMFQRVHDPKKTSGC</sequence>
<dbReference type="InterPro" id="IPR001611">
    <property type="entry name" value="Leu-rich_rpt"/>
</dbReference>
<gene>
    <name evidence="8" type="ORF">TorRG33x02_217950</name>
</gene>
<evidence type="ECO:0000256" key="7">
    <source>
        <dbReference type="SAM" id="Phobius"/>
    </source>
</evidence>
<keyword evidence="3 7" id="KW-0812">Transmembrane</keyword>
<keyword evidence="9" id="KW-1185">Reference proteome</keyword>
<feature type="transmembrane region" description="Helical" evidence="7">
    <location>
        <begin position="82"/>
        <end position="103"/>
    </location>
</feature>
<name>A0A2P5EA38_TREOI</name>
<reference evidence="9" key="1">
    <citation type="submission" date="2016-06" db="EMBL/GenBank/DDBJ databases">
        <title>Parallel loss of symbiosis genes in relatives of nitrogen-fixing non-legume Parasponia.</title>
        <authorList>
            <person name="Van Velzen R."/>
            <person name="Holmer R."/>
            <person name="Bu F."/>
            <person name="Rutten L."/>
            <person name="Van Zeijl A."/>
            <person name="Liu W."/>
            <person name="Santuari L."/>
            <person name="Cao Q."/>
            <person name="Sharma T."/>
            <person name="Shen D."/>
            <person name="Roswanjaya Y."/>
            <person name="Wardhani T."/>
            <person name="Kalhor M.S."/>
            <person name="Jansen J."/>
            <person name="Van den Hoogen J."/>
            <person name="Gungor B."/>
            <person name="Hartog M."/>
            <person name="Hontelez J."/>
            <person name="Verver J."/>
            <person name="Yang W.-C."/>
            <person name="Schijlen E."/>
            <person name="Repin R."/>
            <person name="Schilthuizen M."/>
            <person name="Schranz E."/>
            <person name="Heidstra R."/>
            <person name="Miyata K."/>
            <person name="Fedorova E."/>
            <person name="Kohlen W."/>
            <person name="Bisseling T."/>
            <person name="Smit S."/>
            <person name="Geurts R."/>
        </authorList>
    </citation>
    <scope>NUCLEOTIDE SEQUENCE [LARGE SCALE GENOMIC DNA]</scope>
    <source>
        <strain evidence="9">cv. RG33-2</strain>
    </source>
</reference>
<keyword evidence="6 7" id="KW-0472">Membrane</keyword>
<accession>A0A2P5EA38</accession>
<dbReference type="InterPro" id="IPR032675">
    <property type="entry name" value="LRR_dom_sf"/>
</dbReference>
<evidence type="ECO:0000256" key="5">
    <source>
        <dbReference type="ARBA" id="ARBA00022989"/>
    </source>
</evidence>
<evidence type="ECO:0000256" key="2">
    <source>
        <dbReference type="ARBA" id="ARBA00022614"/>
    </source>
</evidence>
<evidence type="ECO:0000256" key="6">
    <source>
        <dbReference type="ARBA" id="ARBA00023136"/>
    </source>
</evidence>
<keyword evidence="4" id="KW-0677">Repeat</keyword>
<keyword evidence="5 7" id="KW-1133">Transmembrane helix</keyword>
<evidence type="ECO:0000256" key="3">
    <source>
        <dbReference type="ARBA" id="ARBA00022692"/>
    </source>
</evidence>
<evidence type="ECO:0000256" key="4">
    <source>
        <dbReference type="ARBA" id="ARBA00022737"/>
    </source>
</evidence>
<comment type="caution">
    <text evidence="8">The sequence shown here is derived from an EMBL/GenBank/DDBJ whole genome shotgun (WGS) entry which is preliminary data.</text>
</comment>